<dbReference type="EMBL" id="FOCX01000001">
    <property type="protein sequence ID" value="SEM96077.1"/>
    <property type="molecule type" value="Genomic_DNA"/>
</dbReference>
<proteinExistence type="inferred from homology"/>
<feature type="binding site" evidence="10">
    <location>
        <position position="265"/>
    </location>
    <ligand>
        <name>Zn(2+)</name>
        <dbReference type="ChEBI" id="CHEBI:29105"/>
    </ligand>
</feature>
<dbReference type="UniPathway" id="UPA00060"/>
<sequence length="486" mass="52385">MPPTQLARARAGEVTPAMERVADRENRESEFVREQVADGQAVIPANHGHDALDPMIIGREFATKVNANIGNSETTSDLAGELEKLHAAVHYGADTVMDLSTGSNLDEIREANVAHSPVPVGTVPIYEAVTQVDEVADLTPDLLLDVIEKQAEQGVDYQTIHAGVLAEHLPLTDGRKTGIVSRGGSILAQWMEENGEQNPLYTHFEDICAIFAEHDVTFSLGDGLRPGSLADASDDAQFAELDTLGELTRVAWDHDVQVMVEGPGHVPMDEVADNVQRQQEVCDGAPFYLLGPLVTDVAPGYDHITSAIGATEAARAGAAMLCYVTPKEHLGLPEAEDVRDGLAAYRIAAHAGDVAAGKPGARDWDDALSEARYQFDWRRQFDLALDPERAREFHDQTLPGDNYKEARFCSMCGVEFCSMRIDQDARDADGEMEAIEDETDLSESGAAEVNLPPTGSHDTSDVPELPEGIEPVHGDEADGEGATGDD</sequence>
<name>A0A1H8CPM5_9EURY</name>
<evidence type="ECO:0000313" key="13">
    <source>
        <dbReference type="Proteomes" id="UP000198775"/>
    </source>
</evidence>
<dbReference type="Gene3D" id="3.20.20.540">
    <property type="entry name" value="Radical SAM ThiC family, central domain"/>
    <property type="match status" value="1"/>
</dbReference>
<dbReference type="PANTHER" id="PTHR30557:SF1">
    <property type="entry name" value="PHOSPHOMETHYLPYRIMIDINE SYNTHASE, CHLOROPLASTIC"/>
    <property type="match status" value="1"/>
</dbReference>
<evidence type="ECO:0000256" key="11">
    <source>
        <dbReference type="SAM" id="MobiDB-lite"/>
    </source>
</evidence>
<comment type="cofactor">
    <cofactor evidence="10">
        <name>[4Fe-4S] cluster</name>
        <dbReference type="ChEBI" id="CHEBI:49883"/>
    </cofactor>
    <text evidence="10">Binds 1 [4Fe-4S] cluster per subunit. The cluster is coordinated with 3 cysteines and an exchangeable S-adenosyl-L-methionine.</text>
</comment>
<feature type="binding site" evidence="10">
    <location>
        <position position="409"/>
    </location>
    <ligand>
        <name>[4Fe-4S] cluster</name>
        <dbReference type="ChEBI" id="CHEBI:49883"/>
        <note>4Fe-4S-S-AdoMet</note>
    </ligand>
</feature>
<dbReference type="InterPro" id="IPR038521">
    <property type="entry name" value="ThiC/Bza_core_dom"/>
</dbReference>
<dbReference type="PANTHER" id="PTHR30557">
    <property type="entry name" value="THIAMINE BIOSYNTHESIS PROTEIN THIC"/>
    <property type="match status" value="1"/>
</dbReference>
<evidence type="ECO:0000256" key="9">
    <source>
        <dbReference type="ARBA" id="ARBA00023239"/>
    </source>
</evidence>
<protein>
    <recommendedName>
        <fullName evidence="10">Phosphomethylpyrimidine synthase</fullName>
        <ecNumber evidence="10">4.1.99.17</ecNumber>
    </recommendedName>
    <alternativeName>
        <fullName evidence="10">Hydroxymethylpyrimidine phosphate synthase</fullName>
        <shortName evidence="10">HMP-P synthase</shortName>
        <shortName evidence="10">HMP-phosphate synthase</shortName>
        <shortName evidence="10">HMPP synthase</shortName>
    </alternativeName>
    <alternativeName>
        <fullName evidence="10">Thiamine biosynthesis protein ThiC</fullName>
    </alternativeName>
</protein>
<dbReference type="NCBIfam" id="NF009895">
    <property type="entry name" value="PRK13352.1"/>
    <property type="match status" value="1"/>
</dbReference>
<dbReference type="GO" id="GO:0008270">
    <property type="term" value="F:zinc ion binding"/>
    <property type="evidence" value="ECO:0007669"/>
    <property type="project" value="UniProtKB-UniRule"/>
</dbReference>
<dbReference type="HAMAP" id="MF_00089">
    <property type="entry name" value="ThiC"/>
    <property type="match status" value="1"/>
</dbReference>
<comment type="similarity">
    <text evidence="10">Belongs to the ThiC family.</text>
</comment>
<keyword evidence="4 10" id="KW-0479">Metal-binding</keyword>
<feature type="region of interest" description="Disordered" evidence="11">
    <location>
        <begin position="434"/>
        <end position="486"/>
    </location>
</feature>
<dbReference type="Gene3D" id="6.10.250.620">
    <property type="match status" value="1"/>
</dbReference>
<evidence type="ECO:0000313" key="12">
    <source>
        <dbReference type="EMBL" id="SEM96077.1"/>
    </source>
</evidence>
<evidence type="ECO:0000256" key="1">
    <source>
        <dbReference type="ARBA" id="ARBA00003175"/>
    </source>
</evidence>
<comment type="function">
    <text evidence="1 10">Catalyzes the synthesis of the hydroxymethylpyrimidine phosphate (HMP-P) moiety of thiamine from aminoimidazole ribotide (AIR) in a radical S-adenosyl-L-methionine (SAM)-dependent reaction.</text>
</comment>
<keyword evidence="13" id="KW-1185">Reference proteome</keyword>
<evidence type="ECO:0000256" key="2">
    <source>
        <dbReference type="ARBA" id="ARBA00022485"/>
    </source>
</evidence>
<keyword evidence="7 10" id="KW-0408">Iron</keyword>
<feature type="binding site" evidence="10">
    <location>
        <position position="417"/>
    </location>
    <ligand>
        <name>[4Fe-4S] cluster</name>
        <dbReference type="ChEBI" id="CHEBI:49883"/>
        <note>4Fe-4S-S-AdoMet</note>
    </ligand>
</feature>
<dbReference type="SFLD" id="SFLDG01114">
    <property type="entry name" value="phosphomethylpyrimidine_syntha"/>
    <property type="match status" value="1"/>
</dbReference>
<dbReference type="GO" id="GO:0070284">
    <property type="term" value="F:phosphomethylpyrimidine synthase activity"/>
    <property type="evidence" value="ECO:0007669"/>
    <property type="project" value="UniProtKB-EC"/>
</dbReference>
<feature type="binding site" evidence="10">
    <location>
        <position position="68"/>
    </location>
    <ligand>
        <name>substrate</name>
    </ligand>
</feature>
<feature type="binding site" evidence="10">
    <location>
        <position position="161"/>
    </location>
    <ligand>
        <name>substrate</name>
    </ligand>
</feature>
<dbReference type="Pfam" id="PF01964">
    <property type="entry name" value="ThiC_Rad_SAM"/>
    <property type="match status" value="1"/>
</dbReference>
<comment type="pathway">
    <text evidence="10">Cofactor biosynthesis; thiamine diphosphate biosynthesis.</text>
</comment>
<keyword evidence="5 10" id="KW-0862">Zinc</keyword>
<keyword evidence="9 10" id="KW-0456">Lyase</keyword>
<feature type="binding site" evidence="10">
    <location>
        <position position="126"/>
    </location>
    <ligand>
        <name>substrate</name>
    </ligand>
</feature>
<dbReference type="GO" id="GO:0009229">
    <property type="term" value="P:thiamine diphosphate biosynthetic process"/>
    <property type="evidence" value="ECO:0007669"/>
    <property type="project" value="UniProtKB-UniRule"/>
</dbReference>
<evidence type="ECO:0000256" key="6">
    <source>
        <dbReference type="ARBA" id="ARBA00022977"/>
    </source>
</evidence>
<evidence type="ECO:0000256" key="7">
    <source>
        <dbReference type="ARBA" id="ARBA00023004"/>
    </source>
</evidence>
<keyword evidence="3 10" id="KW-0949">S-adenosyl-L-methionine</keyword>
<gene>
    <name evidence="10" type="primary">thiC</name>
    <name evidence="12" type="ORF">SAMN05216388_100123</name>
</gene>
<dbReference type="NCBIfam" id="TIGR00190">
    <property type="entry name" value="thiC"/>
    <property type="match status" value="1"/>
</dbReference>
<feature type="compositionally biased region" description="Acidic residues" evidence="11">
    <location>
        <begin position="477"/>
        <end position="486"/>
    </location>
</feature>
<dbReference type="InterPro" id="IPR002817">
    <property type="entry name" value="ThiC/BzaA/B"/>
</dbReference>
<evidence type="ECO:0000256" key="4">
    <source>
        <dbReference type="ARBA" id="ARBA00022723"/>
    </source>
</evidence>
<dbReference type="GO" id="GO:0051539">
    <property type="term" value="F:4 iron, 4 sulfur cluster binding"/>
    <property type="evidence" value="ECO:0007669"/>
    <property type="project" value="UniProtKB-KW"/>
</dbReference>
<evidence type="ECO:0000256" key="8">
    <source>
        <dbReference type="ARBA" id="ARBA00023014"/>
    </source>
</evidence>
<dbReference type="SFLD" id="SFLDS00113">
    <property type="entry name" value="Radical_SAM_Phosphomethylpyrim"/>
    <property type="match status" value="1"/>
</dbReference>
<keyword evidence="2 10" id="KW-0004">4Fe-4S</keyword>
<comment type="catalytic activity">
    <reaction evidence="10">
        <text>5-amino-1-(5-phospho-beta-D-ribosyl)imidazole + S-adenosyl-L-methionine = 4-amino-2-methyl-5-(phosphooxymethyl)pyrimidine + CO + 5'-deoxyadenosine + formate + L-methionine + 3 H(+)</text>
        <dbReference type="Rhea" id="RHEA:24840"/>
        <dbReference type="ChEBI" id="CHEBI:15378"/>
        <dbReference type="ChEBI" id="CHEBI:15740"/>
        <dbReference type="ChEBI" id="CHEBI:17245"/>
        <dbReference type="ChEBI" id="CHEBI:17319"/>
        <dbReference type="ChEBI" id="CHEBI:57844"/>
        <dbReference type="ChEBI" id="CHEBI:58354"/>
        <dbReference type="ChEBI" id="CHEBI:59789"/>
        <dbReference type="ChEBI" id="CHEBI:137981"/>
        <dbReference type="EC" id="4.1.99.17"/>
    </reaction>
</comment>
<organism evidence="12 13">
    <name type="scientific">Halorientalis persicus</name>
    <dbReference type="NCBI Taxonomy" id="1367881"/>
    <lineage>
        <taxon>Archaea</taxon>
        <taxon>Methanobacteriati</taxon>
        <taxon>Methanobacteriota</taxon>
        <taxon>Stenosarchaea group</taxon>
        <taxon>Halobacteria</taxon>
        <taxon>Halobacteriales</taxon>
        <taxon>Haloarculaceae</taxon>
        <taxon>Halorientalis</taxon>
    </lineage>
</organism>
<dbReference type="GO" id="GO:0009228">
    <property type="term" value="P:thiamine biosynthetic process"/>
    <property type="evidence" value="ECO:0007669"/>
    <property type="project" value="UniProtKB-UniRule"/>
</dbReference>
<dbReference type="NCBIfam" id="NF006763">
    <property type="entry name" value="PRK09284.1"/>
    <property type="match status" value="1"/>
</dbReference>
<feature type="binding site" evidence="10">
    <location>
        <begin position="181"/>
        <end position="183"/>
    </location>
    <ligand>
        <name>substrate</name>
    </ligand>
</feature>
<dbReference type="AlphaFoldDB" id="A0A1H8CPM5"/>
<evidence type="ECO:0000256" key="3">
    <source>
        <dbReference type="ARBA" id="ARBA00022691"/>
    </source>
</evidence>
<dbReference type="OrthoDB" id="335406at2157"/>
<feature type="binding site" evidence="10">
    <location>
        <begin position="222"/>
        <end position="225"/>
    </location>
    <ligand>
        <name>substrate</name>
    </ligand>
</feature>
<keyword evidence="8 10" id="KW-0411">Iron-sulfur</keyword>
<keyword evidence="6 10" id="KW-0784">Thiamine biosynthesis</keyword>
<evidence type="ECO:0000256" key="5">
    <source>
        <dbReference type="ARBA" id="ARBA00022833"/>
    </source>
</evidence>
<dbReference type="InterPro" id="IPR037509">
    <property type="entry name" value="ThiC"/>
</dbReference>
<evidence type="ECO:0000256" key="10">
    <source>
        <dbReference type="HAMAP-Rule" id="MF_00089"/>
    </source>
</evidence>
<feature type="binding site" evidence="10">
    <location>
        <position position="288"/>
    </location>
    <ligand>
        <name>substrate</name>
    </ligand>
</feature>
<dbReference type="SFLD" id="SFLDF00407">
    <property type="entry name" value="phosphomethylpyrimidine_syntha"/>
    <property type="match status" value="1"/>
</dbReference>
<dbReference type="Proteomes" id="UP000198775">
    <property type="component" value="Unassembled WGS sequence"/>
</dbReference>
<feature type="binding site" evidence="10">
    <location>
        <position position="412"/>
    </location>
    <ligand>
        <name>[4Fe-4S] cluster</name>
        <dbReference type="ChEBI" id="CHEBI:49883"/>
        <note>4Fe-4S-S-AdoMet</note>
    </ligand>
</feature>
<reference evidence="13" key="1">
    <citation type="submission" date="2016-10" db="EMBL/GenBank/DDBJ databases">
        <authorList>
            <person name="Varghese N."/>
            <person name="Submissions S."/>
        </authorList>
    </citation>
    <scope>NUCLEOTIDE SEQUENCE [LARGE SCALE GENOMIC DNA]</scope>
    <source>
        <strain evidence="13">IBRC-M 10043</strain>
    </source>
</reference>
<feature type="binding site" evidence="10">
    <location>
        <position position="261"/>
    </location>
    <ligand>
        <name>substrate</name>
    </ligand>
</feature>
<dbReference type="EC" id="4.1.99.17" evidence="10"/>
<dbReference type="FunFam" id="3.20.20.540:FF:000001">
    <property type="entry name" value="Phosphomethylpyrimidine synthase"/>
    <property type="match status" value="1"/>
</dbReference>
<accession>A0A1H8CPM5</accession>
<feature type="binding site" evidence="10">
    <location>
        <position position="97"/>
    </location>
    <ligand>
        <name>substrate</name>
    </ligand>
</feature>
<feature type="binding site" evidence="10">
    <location>
        <position position="329"/>
    </location>
    <ligand>
        <name>Zn(2+)</name>
        <dbReference type="ChEBI" id="CHEBI:29105"/>
    </ligand>
</feature>
<dbReference type="RefSeq" id="WP_092656367.1">
    <property type="nucleotide sequence ID" value="NZ_FOCX01000001.1"/>
</dbReference>